<dbReference type="PANTHER" id="PTHR13720">
    <property type="entry name" value="WD-40 REPEAT PROTEIN"/>
    <property type="match status" value="1"/>
</dbReference>
<evidence type="ECO:0000256" key="3">
    <source>
        <dbReference type="ARBA" id="ARBA00022490"/>
    </source>
</evidence>
<organism evidence="14 15">
    <name type="scientific">Ornithorhynchus anatinus</name>
    <name type="common">Duckbill platypus</name>
    <dbReference type="NCBI Taxonomy" id="9258"/>
    <lineage>
        <taxon>Eukaryota</taxon>
        <taxon>Metazoa</taxon>
        <taxon>Chordata</taxon>
        <taxon>Craniata</taxon>
        <taxon>Vertebrata</taxon>
        <taxon>Euteleostomi</taxon>
        <taxon>Mammalia</taxon>
        <taxon>Monotremata</taxon>
        <taxon>Ornithorhynchidae</taxon>
        <taxon>Ornithorhynchus</taxon>
    </lineage>
</organism>
<evidence type="ECO:0000256" key="12">
    <source>
        <dbReference type="ARBA" id="ARBA00075731"/>
    </source>
</evidence>
<name>F6VXV4_ORNAN</name>
<dbReference type="InterPro" id="IPR015943">
    <property type="entry name" value="WD40/YVTN_repeat-like_dom_sf"/>
</dbReference>
<feature type="transmembrane region" description="Helical" evidence="13">
    <location>
        <begin position="12"/>
        <end position="33"/>
    </location>
</feature>
<keyword evidence="6" id="KW-0282">Flagellum</keyword>
<dbReference type="Gene3D" id="1.10.238.10">
    <property type="entry name" value="EF-hand"/>
    <property type="match status" value="1"/>
</dbReference>
<keyword evidence="4" id="KW-0853">WD repeat</keyword>
<dbReference type="AlphaFoldDB" id="F6VXV4"/>
<keyword evidence="15" id="KW-1185">Reference proteome</keyword>
<dbReference type="SMART" id="SM00320">
    <property type="entry name" value="WD40"/>
    <property type="match status" value="9"/>
</dbReference>
<sequence length="936" mass="105768">AGKQQMEPVCPEVCLFMTICILQVFVILPFNFLQNLAWAFGWNSTSPIYNLHDEDQRVLLYACSHTVVIHDIFKNCQHHLQGHCSVISCLCVSEDRRWIATADKGPESLVIVWDSYSGIPVHTIFDSHPEGSGVAAIAISHDAKYLVTVGAADVQRVCIWKWTSDTNIPVSSAELLPKFGFQSYIIFNPRNNKELVSNSQIQAIFYVWEEDNNKLEYSAPCLTEKTFNKIVGKISQSIFHFNSPQLLSATMEGKLVVWDALSPPISSLKPVKPHNIKAIKLIQLQTDGITVLTRVDGYVVTGDIRGHIKFYDSQLQLVNWYSHFKLSPIKMLSFSKNPPLPPTNKSNYPTDCSLHGQFFVVRNFIIATSDAKVLHLTTDGTKLEKLLLEPNDAIYAITCHPYQPLIAVGSLCGLLKVWNYRERKYLVSRIFEKGIRSLAYNSEGSLIGAGFIDGTVYILDALSLENEIPEPFRYSKSAVTLTGFSHDSQYFATADASFSVAVYKLMVRNGQKVWEYLARLRSHHKTIQTILFGVKLDSNEPRLLSLGNDRLLIEYDLFHSTKDCLEILSMDRTDQGALPKYMVWYPPITKESFFLICNSVNKLKLFNSTTIMCRKTLLGPAYGSPIEQMQILPVLTTDDLQKRYLVFINKDKVGLQILPIDGNPHKTTAIICHPDGVTNLTLSYDGCYAFTAGGSDRSVLQWEINLNALEAAVSLGGDDLIPFYNQLDGGREGEFYRELEDYFYYSQLRSQGIDTMETRQMSTHIPLTELPFIMRAIGFYPSEEMIENMMNEIKFSNYVDTGKLVTEISLPDFIKVYINHRPAFGQTMSGIRNSFQVLGYTNKKGEKAIKRDDFLKLLQTKGEHMTEEELSECFATLFGLNPEGWGSEPETFNMQGPKLFLEQELPEEITAEIFTAEILGLSIPEEDPMVPEGQGW</sequence>
<evidence type="ECO:0000256" key="5">
    <source>
        <dbReference type="ARBA" id="ARBA00022737"/>
    </source>
</evidence>
<protein>
    <recommendedName>
        <fullName evidence="10">Cilia- and flagella-associated protein 251</fullName>
    </recommendedName>
    <alternativeName>
        <fullName evidence="12">WD repeat-containing protein 66</fullName>
    </alternativeName>
</protein>
<dbReference type="InParanoid" id="F6VXV4"/>
<evidence type="ECO:0000256" key="10">
    <source>
        <dbReference type="ARBA" id="ARBA00040994"/>
    </source>
</evidence>
<dbReference type="FunFam" id="1.10.238.10:FF:000245">
    <property type="entry name" value="WD repeat domain 66"/>
    <property type="match status" value="1"/>
</dbReference>
<dbReference type="FunFam" id="2.130.10.10:FF:000427">
    <property type="entry name" value="WD repeat domain 66"/>
    <property type="match status" value="1"/>
</dbReference>
<dbReference type="GeneTree" id="ENSGT00390000013370"/>
<dbReference type="PANTHER" id="PTHR13720:SF13">
    <property type="entry name" value="CILIA- AND FLAGELLA-ASSOCIATED PROTEIN 251"/>
    <property type="match status" value="1"/>
</dbReference>
<evidence type="ECO:0000256" key="7">
    <source>
        <dbReference type="ARBA" id="ARBA00023069"/>
    </source>
</evidence>
<dbReference type="InterPro" id="IPR011047">
    <property type="entry name" value="Quinoprotein_ADH-like_sf"/>
</dbReference>
<reference evidence="14" key="3">
    <citation type="submission" date="2025-09" db="UniProtKB">
        <authorList>
            <consortium name="Ensembl"/>
        </authorList>
    </citation>
    <scope>IDENTIFICATION</scope>
    <source>
        <strain evidence="14">Glennie</strain>
    </source>
</reference>
<reference evidence="14 15" key="1">
    <citation type="journal article" date="2008" name="Nature">
        <title>Genome analysis of the platypus reveals unique signatures of evolution.</title>
        <authorList>
            <person name="Warren W.C."/>
            <person name="Hillier L.W."/>
            <person name="Marshall Graves J.A."/>
            <person name="Birney E."/>
            <person name="Ponting C.P."/>
            <person name="Grutzner F."/>
            <person name="Belov K."/>
            <person name="Miller W."/>
            <person name="Clarke L."/>
            <person name="Chinwalla A.T."/>
            <person name="Yang S.P."/>
            <person name="Heger A."/>
            <person name="Locke D.P."/>
            <person name="Miethke P."/>
            <person name="Waters P.D."/>
            <person name="Veyrunes F."/>
            <person name="Fulton L."/>
            <person name="Fulton B."/>
            <person name="Graves T."/>
            <person name="Wallis J."/>
            <person name="Puente X.S."/>
            <person name="Lopez-Otin C."/>
            <person name="Ordonez G.R."/>
            <person name="Eichler E.E."/>
            <person name="Chen L."/>
            <person name="Cheng Z."/>
            <person name="Deakin J.E."/>
            <person name="Alsop A."/>
            <person name="Thompson K."/>
            <person name="Kirby P."/>
            <person name="Papenfuss A.T."/>
            <person name="Wakefield M.J."/>
            <person name="Olender T."/>
            <person name="Lancet D."/>
            <person name="Huttley G.A."/>
            <person name="Smit A.F."/>
            <person name="Pask A."/>
            <person name="Temple-Smith P."/>
            <person name="Batzer M.A."/>
            <person name="Walker J.A."/>
            <person name="Konkel M.K."/>
            <person name="Harris R.S."/>
            <person name="Whittington C.M."/>
            <person name="Wong E.S."/>
            <person name="Gemmell N.J."/>
            <person name="Buschiazzo E."/>
            <person name="Vargas Jentzsch I.M."/>
            <person name="Merkel A."/>
            <person name="Schmitz J."/>
            <person name="Zemann A."/>
            <person name="Churakov G."/>
            <person name="Kriegs J.O."/>
            <person name="Brosius J."/>
            <person name="Murchison E.P."/>
            <person name="Sachidanandam R."/>
            <person name="Smith C."/>
            <person name="Hannon G.J."/>
            <person name="Tsend-Ayush E."/>
            <person name="McMillan D."/>
            <person name="Attenborough R."/>
            <person name="Rens W."/>
            <person name="Ferguson-Smith M."/>
            <person name="Lefevre C.M."/>
            <person name="Sharp J.A."/>
            <person name="Nicholas K.R."/>
            <person name="Ray D.A."/>
            <person name="Kube M."/>
            <person name="Reinhardt R."/>
            <person name="Pringle T.H."/>
            <person name="Taylor J."/>
            <person name="Jones R.C."/>
            <person name="Nixon B."/>
            <person name="Dacheux J.L."/>
            <person name="Niwa H."/>
            <person name="Sekita Y."/>
            <person name="Huang X."/>
            <person name="Stark A."/>
            <person name="Kheradpour P."/>
            <person name="Kellis M."/>
            <person name="Flicek P."/>
            <person name="Chen Y."/>
            <person name="Webber C."/>
            <person name="Hardison R."/>
            <person name="Nelson J."/>
            <person name="Hallsworth-Pepin K."/>
            <person name="Delehaunty K."/>
            <person name="Markovic C."/>
            <person name="Minx P."/>
            <person name="Feng Y."/>
            <person name="Kremitzki C."/>
            <person name="Mitreva M."/>
            <person name="Glasscock J."/>
            <person name="Wylie T."/>
            <person name="Wohldmann P."/>
            <person name="Thiru P."/>
            <person name="Nhan M.N."/>
            <person name="Pohl C.S."/>
            <person name="Smith S.M."/>
            <person name="Hou S."/>
            <person name="Nefedov M."/>
            <person name="de Jong P.J."/>
            <person name="Renfree M.B."/>
            <person name="Mardis E.R."/>
            <person name="Wilson R.K."/>
        </authorList>
    </citation>
    <scope>NUCLEOTIDE SEQUENCE [LARGE SCALE GENOMIC DNA]</scope>
    <source>
        <strain evidence="14 15">Glennie</strain>
    </source>
</reference>
<evidence type="ECO:0000256" key="1">
    <source>
        <dbReference type="ARBA" id="ARBA00004230"/>
    </source>
</evidence>
<accession>F6VXV4</accession>
<dbReference type="GO" id="GO:0030317">
    <property type="term" value="P:flagellated sperm motility"/>
    <property type="evidence" value="ECO:0007669"/>
    <property type="project" value="Ensembl"/>
</dbReference>
<dbReference type="Gene3D" id="2.130.10.10">
    <property type="entry name" value="YVTN repeat-like/Quinoprotein amine dehydrogenase"/>
    <property type="match status" value="2"/>
</dbReference>
<dbReference type="GO" id="GO:0005930">
    <property type="term" value="C:axoneme"/>
    <property type="evidence" value="ECO:0007669"/>
    <property type="project" value="UniProtKB-SubCell"/>
</dbReference>
<dbReference type="FunCoup" id="F6VXV4">
    <property type="interactions" value="122"/>
</dbReference>
<keyword evidence="13" id="KW-1133">Transmembrane helix</keyword>
<evidence type="ECO:0000256" key="4">
    <source>
        <dbReference type="ARBA" id="ARBA00022574"/>
    </source>
</evidence>
<dbReference type="Pfam" id="PF00400">
    <property type="entry name" value="WD40"/>
    <property type="match status" value="3"/>
</dbReference>
<dbReference type="InterPro" id="IPR001680">
    <property type="entry name" value="WD40_rpt"/>
</dbReference>
<dbReference type="SUPFAM" id="SSF50978">
    <property type="entry name" value="WD40 repeat-like"/>
    <property type="match status" value="1"/>
</dbReference>
<dbReference type="Bgee" id="ENSOANG00000006215">
    <property type="expression patterns" value="Expressed in testis and 6 other cell types or tissues"/>
</dbReference>
<keyword evidence="13" id="KW-0812">Transmembrane</keyword>
<dbReference type="SUPFAM" id="SSF50998">
    <property type="entry name" value="Quinoprotein alcohol dehydrogenase-like"/>
    <property type="match status" value="1"/>
</dbReference>
<dbReference type="InterPro" id="IPR011992">
    <property type="entry name" value="EF-hand-dom_pair"/>
</dbReference>
<keyword evidence="8" id="KW-0206">Cytoskeleton</keyword>
<dbReference type="Proteomes" id="UP000002279">
    <property type="component" value="Chromosome 2"/>
</dbReference>
<dbReference type="OMA" id="YYAQIRA"/>
<evidence type="ECO:0000256" key="13">
    <source>
        <dbReference type="SAM" id="Phobius"/>
    </source>
</evidence>
<evidence type="ECO:0000313" key="15">
    <source>
        <dbReference type="Proteomes" id="UP000002279"/>
    </source>
</evidence>
<dbReference type="SUPFAM" id="SSF47473">
    <property type="entry name" value="EF-hand"/>
    <property type="match status" value="1"/>
</dbReference>
<gene>
    <name evidence="14" type="primary">CFAP251</name>
</gene>
<dbReference type="Ensembl" id="ENSOANT00000009940.3">
    <property type="protein sequence ID" value="ENSOANP00000009938.3"/>
    <property type="gene ID" value="ENSOANG00000006215.3"/>
</dbReference>
<comment type="subcellular location">
    <subcellularLocation>
        <location evidence="1">Cell projection</location>
        <location evidence="1">Cilium</location>
        <location evidence="1">Flagellum</location>
    </subcellularLocation>
    <subcellularLocation>
        <location evidence="2">Cytoplasm</location>
        <location evidence="2">Cytoskeleton</location>
        <location evidence="2">Cilium axoneme</location>
    </subcellularLocation>
</comment>
<keyword evidence="7" id="KW-0969">Cilium</keyword>
<evidence type="ECO:0000256" key="8">
    <source>
        <dbReference type="ARBA" id="ARBA00023212"/>
    </source>
</evidence>
<evidence type="ECO:0000313" key="14">
    <source>
        <dbReference type="Ensembl" id="ENSOANP00000009938.3"/>
    </source>
</evidence>
<dbReference type="InterPro" id="IPR036322">
    <property type="entry name" value="WD40_repeat_dom_sf"/>
</dbReference>
<evidence type="ECO:0000256" key="6">
    <source>
        <dbReference type="ARBA" id="ARBA00022846"/>
    </source>
</evidence>
<keyword evidence="5" id="KW-0677">Repeat</keyword>
<comment type="function">
    <text evidence="11">Involved in spermatozoa motility. May also regulate cilium motility through its role in the assembly of the axonemal radial spokes.</text>
</comment>
<reference evidence="14" key="2">
    <citation type="submission" date="2025-08" db="UniProtKB">
        <authorList>
            <consortium name="Ensembl"/>
        </authorList>
    </citation>
    <scope>IDENTIFICATION</scope>
    <source>
        <strain evidence="14">Glennie</strain>
    </source>
</reference>
<dbReference type="STRING" id="9258.ENSOANP00000009938"/>
<evidence type="ECO:0000256" key="11">
    <source>
        <dbReference type="ARBA" id="ARBA00055387"/>
    </source>
</evidence>
<dbReference type="InterPro" id="IPR050630">
    <property type="entry name" value="WD_repeat_EMAP"/>
</dbReference>
<evidence type="ECO:0000256" key="2">
    <source>
        <dbReference type="ARBA" id="ARBA00004430"/>
    </source>
</evidence>
<proteinExistence type="predicted"/>
<keyword evidence="3" id="KW-0963">Cytoplasm</keyword>
<evidence type="ECO:0000256" key="9">
    <source>
        <dbReference type="ARBA" id="ARBA00023273"/>
    </source>
</evidence>
<dbReference type="HOGENOM" id="CLU_007087_1_0_1"/>
<keyword evidence="13" id="KW-0472">Membrane</keyword>
<dbReference type="GO" id="GO:0036126">
    <property type="term" value="C:sperm flagellum"/>
    <property type="evidence" value="ECO:0000318"/>
    <property type="project" value="GO_Central"/>
</dbReference>
<keyword evidence="9" id="KW-0966">Cell projection</keyword>
<dbReference type="eggNOG" id="ENOG502QQ05">
    <property type="taxonomic scope" value="Eukaryota"/>
</dbReference>